<comment type="caution">
    <text evidence="8">The sequence shown here is derived from an EMBL/GenBank/DDBJ whole genome shotgun (WGS) entry which is preliminary data.</text>
</comment>
<dbReference type="InterPro" id="IPR050465">
    <property type="entry name" value="UPF0194_transport"/>
</dbReference>
<dbReference type="PANTHER" id="PTHR32347:SF14">
    <property type="entry name" value="EFFLUX SYSTEM COMPONENT YKNX-RELATED"/>
    <property type="match status" value="1"/>
</dbReference>
<dbReference type="OrthoDB" id="9768185at2"/>
<dbReference type="SUPFAM" id="SSF111369">
    <property type="entry name" value="HlyD-like secretion proteins"/>
    <property type="match status" value="2"/>
</dbReference>
<feature type="domain" description="Multidrug resistance protein MdtA-like alpha-helical hairpin" evidence="5">
    <location>
        <begin position="122"/>
        <end position="210"/>
    </location>
</feature>
<comment type="subcellular location">
    <subcellularLocation>
        <location evidence="1">Cell envelope</location>
    </subcellularLocation>
</comment>
<gene>
    <name evidence="8" type="ORF">EV670_2090</name>
</gene>
<dbReference type="EMBL" id="SHKP01000006">
    <property type="protein sequence ID" value="RZT97697.1"/>
    <property type="molecule type" value="Genomic_DNA"/>
</dbReference>
<evidence type="ECO:0000259" key="5">
    <source>
        <dbReference type="Pfam" id="PF25876"/>
    </source>
</evidence>
<organism evidence="8 9">
    <name type="scientific">Rivibacter subsaxonicus</name>
    <dbReference type="NCBI Taxonomy" id="457575"/>
    <lineage>
        <taxon>Bacteria</taxon>
        <taxon>Pseudomonadati</taxon>
        <taxon>Pseudomonadota</taxon>
        <taxon>Betaproteobacteria</taxon>
        <taxon>Burkholderiales</taxon>
        <taxon>Rivibacter</taxon>
    </lineage>
</organism>
<dbReference type="Pfam" id="PF25954">
    <property type="entry name" value="Beta-barrel_RND_2"/>
    <property type="match status" value="1"/>
</dbReference>
<dbReference type="InterPro" id="IPR006143">
    <property type="entry name" value="RND_pump_MFP"/>
</dbReference>
<dbReference type="Pfam" id="PF25876">
    <property type="entry name" value="HH_MFP_RND"/>
    <property type="match status" value="1"/>
</dbReference>
<proteinExistence type="inferred from homology"/>
<dbReference type="Gene3D" id="2.40.30.170">
    <property type="match status" value="1"/>
</dbReference>
<feature type="region of interest" description="Disordered" evidence="4">
    <location>
        <begin position="513"/>
        <end position="534"/>
    </location>
</feature>
<evidence type="ECO:0000313" key="8">
    <source>
        <dbReference type="EMBL" id="RZT97697.1"/>
    </source>
</evidence>
<sequence length="534" mass="55254">MTKKTWIAAAAVALAVAGAGAWWFLRPADEAQKLKLGKVEQGPLQAVVAAAGTVKPVVQVSVGTQVSGQIRELAVDFNSEVKRGQIIARIDPQSFESKVSQATADVDAARATALTAEANVNAALATAGKAQLDAENAKRDLARKQDLFGQNFISIAEVDTARNTAATLAQSLKVTQAQIDVAKAQARNAAATIAQRQAVLNQAKIDLDRTVIRSPVDGVVIKRSVDIGQTVAASLQAPELYIIAENLADMQVEVSIDEADIGRIRPGQAASFTVDAFPGRTYEGKVSQVRKSATIASNVVTYTVVVAFANTTSQLLPGMTANARIVTDKRDNALKVPNAALRVRIAGVAEPGAPAASPAPAAAPAPGSAPGGGGADRMRAFREALAVQAGFTPEQLIKVDEIQTSLRPKYAALRELPEDQRARAGEALRAEMRARVAELATPAQKPKFEQAMAELGGRAGTSSRGRVYVPGDDGKPRALGLRLGISDGSMTEVLGVLGGELAVGDAVLLQAPGAGGASGARPGGATTGGPRPPF</sequence>
<reference evidence="8 9" key="1">
    <citation type="submission" date="2019-02" db="EMBL/GenBank/DDBJ databases">
        <title>Genomic Encyclopedia of Type Strains, Phase IV (KMG-IV): sequencing the most valuable type-strain genomes for metagenomic binning, comparative biology and taxonomic classification.</title>
        <authorList>
            <person name="Goeker M."/>
        </authorList>
    </citation>
    <scope>NUCLEOTIDE SEQUENCE [LARGE SCALE GENOMIC DNA]</scope>
    <source>
        <strain evidence="8 9">DSM 19570</strain>
    </source>
</reference>
<evidence type="ECO:0000256" key="1">
    <source>
        <dbReference type="ARBA" id="ARBA00004196"/>
    </source>
</evidence>
<dbReference type="InterPro" id="IPR058624">
    <property type="entry name" value="MdtA-like_HH"/>
</dbReference>
<feature type="domain" description="CusB-like beta-barrel" evidence="7">
    <location>
        <begin position="252"/>
        <end position="327"/>
    </location>
</feature>
<dbReference type="Gene3D" id="1.10.287.470">
    <property type="entry name" value="Helix hairpin bin"/>
    <property type="match status" value="1"/>
</dbReference>
<dbReference type="InterPro" id="IPR058625">
    <property type="entry name" value="MdtA-like_BSH"/>
</dbReference>
<feature type="compositionally biased region" description="Gly residues" evidence="4">
    <location>
        <begin position="513"/>
        <end position="527"/>
    </location>
</feature>
<evidence type="ECO:0000256" key="3">
    <source>
        <dbReference type="ARBA" id="ARBA00023054"/>
    </source>
</evidence>
<dbReference type="InterPro" id="IPR058792">
    <property type="entry name" value="Beta-barrel_RND_2"/>
</dbReference>
<feature type="compositionally biased region" description="Low complexity" evidence="4">
    <location>
        <begin position="352"/>
        <end position="368"/>
    </location>
</feature>
<dbReference type="Pfam" id="PF25917">
    <property type="entry name" value="BSH_RND"/>
    <property type="match status" value="1"/>
</dbReference>
<dbReference type="PANTHER" id="PTHR32347">
    <property type="entry name" value="EFFLUX SYSTEM COMPONENT YKNX-RELATED"/>
    <property type="match status" value="1"/>
</dbReference>
<dbReference type="RefSeq" id="WP_130431810.1">
    <property type="nucleotide sequence ID" value="NZ_SHKP01000006.1"/>
</dbReference>
<dbReference type="NCBIfam" id="TIGR01730">
    <property type="entry name" value="RND_mfp"/>
    <property type="match status" value="1"/>
</dbReference>
<accession>A0A4Q7VND8</accession>
<feature type="region of interest" description="Disordered" evidence="4">
    <location>
        <begin position="352"/>
        <end position="376"/>
    </location>
</feature>
<keyword evidence="3" id="KW-0175">Coiled coil</keyword>
<keyword evidence="9" id="KW-1185">Reference proteome</keyword>
<evidence type="ECO:0000313" key="9">
    <source>
        <dbReference type="Proteomes" id="UP000293671"/>
    </source>
</evidence>
<dbReference type="AlphaFoldDB" id="A0A4Q7VND8"/>
<evidence type="ECO:0000256" key="4">
    <source>
        <dbReference type="SAM" id="MobiDB-lite"/>
    </source>
</evidence>
<dbReference type="Proteomes" id="UP000293671">
    <property type="component" value="Unassembled WGS sequence"/>
</dbReference>
<evidence type="ECO:0000259" key="7">
    <source>
        <dbReference type="Pfam" id="PF25954"/>
    </source>
</evidence>
<name>A0A4Q7VND8_9BURK</name>
<evidence type="ECO:0000256" key="2">
    <source>
        <dbReference type="ARBA" id="ARBA00009477"/>
    </source>
</evidence>
<dbReference type="Gene3D" id="2.40.50.100">
    <property type="match status" value="2"/>
</dbReference>
<dbReference type="GO" id="GO:0022857">
    <property type="term" value="F:transmembrane transporter activity"/>
    <property type="evidence" value="ECO:0007669"/>
    <property type="project" value="InterPro"/>
</dbReference>
<dbReference type="GO" id="GO:0030313">
    <property type="term" value="C:cell envelope"/>
    <property type="evidence" value="ECO:0007669"/>
    <property type="project" value="UniProtKB-SubCell"/>
</dbReference>
<feature type="domain" description="Multidrug resistance protein MdtA-like barrel-sandwich hybrid" evidence="6">
    <location>
        <begin position="59"/>
        <end position="238"/>
    </location>
</feature>
<protein>
    <submittedName>
        <fullName evidence="8">HlyD family secretion protein</fullName>
    </submittedName>
</protein>
<evidence type="ECO:0000259" key="6">
    <source>
        <dbReference type="Pfam" id="PF25917"/>
    </source>
</evidence>
<dbReference type="GO" id="GO:0016020">
    <property type="term" value="C:membrane"/>
    <property type="evidence" value="ECO:0007669"/>
    <property type="project" value="InterPro"/>
</dbReference>
<comment type="similarity">
    <text evidence="2">Belongs to the membrane fusion protein (MFP) (TC 8.A.1) family.</text>
</comment>